<name>T1KIQ9_TETUR</name>
<reference evidence="1" key="2">
    <citation type="submission" date="2015-06" db="UniProtKB">
        <authorList>
            <consortium name="EnsemblMetazoa"/>
        </authorList>
    </citation>
    <scope>IDENTIFICATION</scope>
</reference>
<dbReference type="EMBL" id="CAEY01000114">
    <property type="status" value="NOT_ANNOTATED_CDS"/>
    <property type="molecule type" value="Genomic_DNA"/>
</dbReference>
<dbReference type="EnsemblMetazoa" id="tetur12g02240.1">
    <property type="protein sequence ID" value="tetur12g02240.1"/>
    <property type="gene ID" value="tetur12g02240"/>
</dbReference>
<sequence>MLNQYEKSKLVQVDKEPEKKRKRVKTFVLYQLIFTVD</sequence>
<evidence type="ECO:0000313" key="1">
    <source>
        <dbReference type="EnsemblMetazoa" id="tetur12g02240.1"/>
    </source>
</evidence>
<reference evidence="2" key="1">
    <citation type="submission" date="2011-08" db="EMBL/GenBank/DDBJ databases">
        <authorList>
            <person name="Rombauts S."/>
        </authorList>
    </citation>
    <scope>NUCLEOTIDE SEQUENCE</scope>
    <source>
        <strain evidence="2">London</strain>
    </source>
</reference>
<dbReference type="Proteomes" id="UP000015104">
    <property type="component" value="Unassembled WGS sequence"/>
</dbReference>
<organism evidence="1 2">
    <name type="scientific">Tetranychus urticae</name>
    <name type="common">Two-spotted spider mite</name>
    <dbReference type="NCBI Taxonomy" id="32264"/>
    <lineage>
        <taxon>Eukaryota</taxon>
        <taxon>Metazoa</taxon>
        <taxon>Ecdysozoa</taxon>
        <taxon>Arthropoda</taxon>
        <taxon>Chelicerata</taxon>
        <taxon>Arachnida</taxon>
        <taxon>Acari</taxon>
        <taxon>Acariformes</taxon>
        <taxon>Trombidiformes</taxon>
        <taxon>Prostigmata</taxon>
        <taxon>Eleutherengona</taxon>
        <taxon>Raphignathae</taxon>
        <taxon>Tetranychoidea</taxon>
        <taxon>Tetranychidae</taxon>
        <taxon>Tetranychus</taxon>
    </lineage>
</organism>
<accession>T1KIQ9</accession>
<protein>
    <submittedName>
        <fullName evidence="1">Uncharacterized protein</fullName>
    </submittedName>
</protein>
<proteinExistence type="predicted"/>
<dbReference type="HOGENOM" id="CLU_3351678_0_0_1"/>
<dbReference type="AlphaFoldDB" id="T1KIQ9"/>
<evidence type="ECO:0000313" key="2">
    <source>
        <dbReference type="Proteomes" id="UP000015104"/>
    </source>
</evidence>
<keyword evidence="2" id="KW-1185">Reference proteome</keyword>